<feature type="region of interest" description="Disordered" evidence="3">
    <location>
        <begin position="1085"/>
        <end position="1109"/>
    </location>
</feature>
<evidence type="ECO:0000256" key="1">
    <source>
        <dbReference type="ARBA" id="ARBA00023054"/>
    </source>
</evidence>
<dbReference type="EMBL" id="JANQDX010000005">
    <property type="protein sequence ID" value="KAL0923835.1"/>
    <property type="molecule type" value="Genomic_DNA"/>
</dbReference>
<dbReference type="Gene3D" id="1.10.287.110">
    <property type="entry name" value="DnaJ domain"/>
    <property type="match status" value="1"/>
</dbReference>
<evidence type="ECO:0000313" key="4">
    <source>
        <dbReference type="EMBL" id="KAL0923835.1"/>
    </source>
</evidence>
<accession>A0ABD0VFM0</accession>
<protein>
    <recommendedName>
        <fullName evidence="6">Auxilin-like protein 1</fullName>
    </recommendedName>
</protein>
<evidence type="ECO:0000256" key="3">
    <source>
        <dbReference type="SAM" id="MobiDB-lite"/>
    </source>
</evidence>
<dbReference type="PANTHER" id="PTHR23172">
    <property type="entry name" value="AUXILIN/CYCLIN G-ASSOCIATED KINASE-RELATED"/>
    <property type="match status" value="1"/>
</dbReference>
<name>A0ABD0VFM0_DENTH</name>
<comment type="caution">
    <text evidence="4">The sequence shown here is derived from an EMBL/GenBank/DDBJ whole genome shotgun (WGS) entry which is preliminary data.</text>
</comment>
<dbReference type="Proteomes" id="UP001552299">
    <property type="component" value="Unassembled WGS sequence"/>
</dbReference>
<dbReference type="InterPro" id="IPR036869">
    <property type="entry name" value="J_dom_sf"/>
</dbReference>
<dbReference type="SUPFAM" id="SSF46565">
    <property type="entry name" value="Chaperone J-domain"/>
    <property type="match status" value="1"/>
</dbReference>
<evidence type="ECO:0000313" key="5">
    <source>
        <dbReference type="Proteomes" id="UP001552299"/>
    </source>
</evidence>
<sequence>MEEMQGLCLARTPPNGEVRSACDGGGRSASSSASRMETYAEIFGGLAASCSIPVLVLPEVMEGFKEELEGAQSSGLNYLEIFGVLDAGTSSLSYEKLLSMEKGLKEEDKEDVRFFEKTNVGQVETGPSGLPVEVPVGHIKFSKVNPISSSFDSNFDTQLNFSGRTSQQSIVDEAKNTICVSRPQDNCGTDFKAETTSPTEFVENDGSRIVSSDDHILSGCMEDKKEVVGQREFANRCFVGATVDNSENDKDANMSPSKGAACDLKQHSCTDSYHSKSSGDVSFSDYAFLTISDINLRTQPLEVPPPLRAPPKLDRQGMHKSEALDASNISFNKSYQVHHVGGPRTRHTLKEVVKSTSPIFSNMEVDASKAAAAMIEAMEQAQVSLKSAKELMERMQDSPQSDRRLSPHDFGFWTEQNIIFSGDSRNKTKMVQKVVPNQAETVTSVFSEDAEEVIQGKDSISNKLSDKKERSYEWKVDKRFYGSLSSEKLTGTGVINGEKYNSNEDIKLEERFDACQYFPEKESCGMQGRRFIHGCDDVENVNKAEMLNTFSINENKMFPGGEFQLQDGNAKKLKSVIIDTEEVMHIFETSSIDDEDKEKMVRALQFPNDDIEKLVDPISLIQQDRIENELKQFRDTCICAGDKNIADVYTKTNACGRNGSGLMGFRMNRMLEEFYVAEALEEKLEQVKETHLYASDLEDISKTSVVFDYDALSKVDNCNVTSEFGVNKKFREAKLSSLQNAIEVKVRTEYRTSFSCEEEENGDANSEECQLGLLNQTKKETYASCNDGKDSELGGIVNTSEQENRSFSGIDETNEPVKKQRAKWNIPNRSELNVANLFIGPVYLDKAEEESEFQKNEQKNVYGLLQKLENSDARLTTDGEQRKDEKKFLGKVQAALELEKKFMGFNAIQQVFQGKIVQDSKAVQRTNSLDNKGNIMSPFVDTSESSWKQVDKSVHDEWRDANNMSKEILDGKRKQEAEQKRELVDKERVRNREKYMIAVEKVTHDARERVFAEAWERSENIVSDRVAAEARHRPITVYQDIIENSSAEAFERSEKVANEAKLPAQRPAVERATAEARERAIERGLAEQASHEARMEGETSANCHKDKNWKHNEAEDIVRLGNEDSDKNPRPTFDVIDAPTDMKSQSEGCEGESPLRCKARQERCQRIVERAAKALAEKNMRDLLAQREQAERNRLAETLDAEVRRWSSGKEGNLRALLSTLQYILGHDSGWQPIPLTEVITTAAVRKAYRKATLYVHPDKLQQRGATIQNKYICEKVFDLLKDAWIKFNSEGR</sequence>
<keyword evidence="5" id="KW-1185">Reference proteome</keyword>
<proteinExistence type="predicted"/>
<gene>
    <name evidence="4" type="ORF">M5K25_004614</name>
</gene>
<evidence type="ECO:0000256" key="2">
    <source>
        <dbReference type="SAM" id="Coils"/>
    </source>
</evidence>
<organism evidence="4 5">
    <name type="scientific">Dendrobium thyrsiflorum</name>
    <name type="common">Pinecone-like raceme dendrobium</name>
    <name type="synonym">Orchid</name>
    <dbReference type="NCBI Taxonomy" id="117978"/>
    <lineage>
        <taxon>Eukaryota</taxon>
        <taxon>Viridiplantae</taxon>
        <taxon>Streptophyta</taxon>
        <taxon>Embryophyta</taxon>
        <taxon>Tracheophyta</taxon>
        <taxon>Spermatophyta</taxon>
        <taxon>Magnoliopsida</taxon>
        <taxon>Liliopsida</taxon>
        <taxon>Asparagales</taxon>
        <taxon>Orchidaceae</taxon>
        <taxon>Epidendroideae</taxon>
        <taxon>Malaxideae</taxon>
        <taxon>Dendrobiinae</taxon>
        <taxon>Dendrobium</taxon>
    </lineage>
</organism>
<dbReference type="FunFam" id="1.10.287.110:FF:000009">
    <property type="entry name" value="Auxilin-related protein 1"/>
    <property type="match status" value="1"/>
</dbReference>
<dbReference type="PANTHER" id="PTHR23172:SF87">
    <property type="entry name" value="CHAPERONE DNAJ-DOMAIN SUPERFAMILY PROTEIN"/>
    <property type="match status" value="1"/>
</dbReference>
<reference evidence="4 5" key="1">
    <citation type="journal article" date="2024" name="Plant Biotechnol. J.">
        <title>Dendrobium thyrsiflorum genome and its molecular insights into genes involved in important horticultural traits.</title>
        <authorList>
            <person name="Chen B."/>
            <person name="Wang J.Y."/>
            <person name="Zheng P.J."/>
            <person name="Li K.L."/>
            <person name="Liang Y.M."/>
            <person name="Chen X.F."/>
            <person name="Zhang C."/>
            <person name="Zhao X."/>
            <person name="He X."/>
            <person name="Zhang G.Q."/>
            <person name="Liu Z.J."/>
            <person name="Xu Q."/>
        </authorList>
    </citation>
    <scope>NUCLEOTIDE SEQUENCE [LARGE SCALE GENOMIC DNA]</scope>
    <source>
        <strain evidence="4">GZMU011</strain>
    </source>
</reference>
<feature type="coiled-coil region" evidence="2">
    <location>
        <begin position="1173"/>
        <end position="1205"/>
    </location>
</feature>
<evidence type="ECO:0008006" key="6">
    <source>
        <dbReference type="Google" id="ProtNLM"/>
    </source>
</evidence>
<keyword evidence="1 2" id="KW-0175">Coiled coil</keyword>